<dbReference type="InterPro" id="IPR044964">
    <property type="entry name" value="RCD1/SRO1-5"/>
</dbReference>
<dbReference type="AlphaFoldDB" id="A0A2I0AF67"/>
<dbReference type="STRING" id="1088818.A0A2I0AF67"/>
<evidence type="ECO:0000259" key="1">
    <source>
        <dbReference type="Pfam" id="PF23467"/>
    </source>
</evidence>
<dbReference type="Pfam" id="PF23467">
    <property type="entry name" value="WWE_5"/>
    <property type="match status" value="1"/>
</dbReference>
<organism evidence="2 3">
    <name type="scientific">Apostasia shenzhenica</name>
    <dbReference type="NCBI Taxonomy" id="1088818"/>
    <lineage>
        <taxon>Eukaryota</taxon>
        <taxon>Viridiplantae</taxon>
        <taxon>Streptophyta</taxon>
        <taxon>Embryophyta</taxon>
        <taxon>Tracheophyta</taxon>
        <taxon>Spermatophyta</taxon>
        <taxon>Magnoliopsida</taxon>
        <taxon>Liliopsida</taxon>
        <taxon>Asparagales</taxon>
        <taxon>Orchidaceae</taxon>
        <taxon>Apostasioideae</taxon>
        <taxon>Apostasia</taxon>
    </lineage>
</organism>
<name>A0A2I0AF67_9ASPA</name>
<feature type="domain" description="RCD1 WWE" evidence="1">
    <location>
        <begin position="1"/>
        <end position="42"/>
    </location>
</feature>
<keyword evidence="3" id="KW-1185">Reference proteome</keyword>
<gene>
    <name evidence="2" type="primary">RCD1</name>
    <name evidence="2" type="ORF">AXF42_Ash000020</name>
</gene>
<dbReference type="OrthoDB" id="6133115at2759"/>
<evidence type="ECO:0000313" key="2">
    <source>
        <dbReference type="EMBL" id="PKA54187.1"/>
    </source>
</evidence>
<dbReference type="InterPro" id="IPR057823">
    <property type="entry name" value="WWE_RCD1"/>
</dbReference>
<evidence type="ECO:0000313" key="3">
    <source>
        <dbReference type="Proteomes" id="UP000236161"/>
    </source>
</evidence>
<dbReference type="PANTHER" id="PTHR32263">
    <property type="entry name" value="INACTIVE POLY [ADP-RIBOSE] POLYMERASE SRO4-RELATED"/>
    <property type="match status" value="1"/>
</dbReference>
<reference evidence="2 3" key="1">
    <citation type="journal article" date="2017" name="Nature">
        <title>The Apostasia genome and the evolution of orchids.</title>
        <authorList>
            <person name="Zhang G.Q."/>
            <person name="Liu K.W."/>
            <person name="Li Z."/>
            <person name="Lohaus R."/>
            <person name="Hsiao Y.Y."/>
            <person name="Niu S.C."/>
            <person name="Wang J.Y."/>
            <person name="Lin Y.C."/>
            <person name="Xu Q."/>
            <person name="Chen L.J."/>
            <person name="Yoshida K."/>
            <person name="Fujiwara S."/>
            <person name="Wang Z.W."/>
            <person name="Zhang Y.Q."/>
            <person name="Mitsuda N."/>
            <person name="Wang M."/>
            <person name="Liu G.H."/>
            <person name="Pecoraro L."/>
            <person name="Huang H.X."/>
            <person name="Xiao X.J."/>
            <person name="Lin M."/>
            <person name="Wu X.Y."/>
            <person name="Wu W.L."/>
            <person name="Chen Y.Y."/>
            <person name="Chang S.B."/>
            <person name="Sakamoto S."/>
            <person name="Ohme-Takagi M."/>
            <person name="Yagi M."/>
            <person name="Zeng S.J."/>
            <person name="Shen C.Y."/>
            <person name="Yeh C.M."/>
            <person name="Luo Y.B."/>
            <person name="Tsai W.C."/>
            <person name="Van de Peer Y."/>
            <person name="Liu Z.J."/>
        </authorList>
    </citation>
    <scope>NUCLEOTIDE SEQUENCE [LARGE SCALE GENOMIC DNA]</scope>
    <source>
        <strain evidence="3">cv. Shenzhen</strain>
        <tissue evidence="2">Stem</tissue>
    </source>
</reference>
<dbReference type="Proteomes" id="UP000236161">
    <property type="component" value="Unassembled WGS sequence"/>
</dbReference>
<sequence>MIEITYEYQQFLLDFVRILYIDTNTGLGKPVAWIDEHGKCFFPEICVEFCASQGFLDCKNVHAKKVEVDASAAESLNSEYSHHKEKLMKYVKILVDNDAMDVTSERIGENDLYFGSISNKLLIVLNYSYIKIII</sequence>
<protein>
    <submittedName>
        <fullName evidence="2">Inactive poly [ADP-ribose] polymerase RCD1</fullName>
    </submittedName>
</protein>
<proteinExistence type="predicted"/>
<dbReference type="EMBL" id="KZ451982">
    <property type="protein sequence ID" value="PKA54187.1"/>
    <property type="molecule type" value="Genomic_DNA"/>
</dbReference>
<dbReference type="PANTHER" id="PTHR32263:SF5">
    <property type="entry name" value="INACTIVE POLY [ADP-RIBOSE] POLYMERASE SRO1-RELATED"/>
    <property type="match status" value="1"/>
</dbReference>
<accession>A0A2I0AF67</accession>